<evidence type="ECO:0000256" key="3">
    <source>
        <dbReference type="PROSITE-ProRule" id="PRU00339"/>
    </source>
</evidence>
<keyword evidence="2 3" id="KW-0802">TPR repeat</keyword>
<dbReference type="InterPro" id="IPR011990">
    <property type="entry name" value="TPR-like_helical_dom_sf"/>
</dbReference>
<reference evidence="5" key="1">
    <citation type="submission" date="2021-01" db="EMBL/GenBank/DDBJ databases">
        <authorList>
            <person name="Corre E."/>
            <person name="Pelletier E."/>
            <person name="Niang G."/>
            <person name="Scheremetjew M."/>
            <person name="Finn R."/>
            <person name="Kale V."/>
            <person name="Holt S."/>
            <person name="Cochrane G."/>
            <person name="Meng A."/>
            <person name="Brown T."/>
            <person name="Cohen L."/>
        </authorList>
    </citation>
    <scope>NUCLEOTIDE SEQUENCE</scope>
</reference>
<evidence type="ECO:0000256" key="2">
    <source>
        <dbReference type="ARBA" id="ARBA00022803"/>
    </source>
</evidence>
<evidence type="ECO:0000259" key="4">
    <source>
        <dbReference type="Pfam" id="PF25575"/>
    </source>
</evidence>
<dbReference type="PANTHER" id="PTHR22904">
    <property type="entry name" value="TPR REPEAT CONTAINING PROTEIN"/>
    <property type="match status" value="1"/>
</dbReference>
<dbReference type="EMBL" id="HBFQ01008558">
    <property type="protein sequence ID" value="CAD8831654.1"/>
    <property type="molecule type" value="Transcribed_RNA"/>
</dbReference>
<feature type="repeat" description="TPR" evidence="3">
    <location>
        <begin position="326"/>
        <end position="359"/>
    </location>
</feature>
<gene>
    <name evidence="5" type="ORF">NSCI0253_LOCUS6001</name>
</gene>
<sequence>MPTPIVNKSVQSLKVQGDEAYEAKDFSLAIDCYSEALDIVEDPVVLSNRSAAHAQKRNFEKACEDANRALSVAPQWARPFHRLGHALFHLGRYGEAIDTFSHGVLVDGDDVHLQDALMRARAFTESFVTAQPEASPRVVPQTTKPVTPTLNASTEFMAPSGSRQTGPRATFRVVYTKVVVRETPSVQAHALEILSQGAAVQGAPWDVRGLPWLQLERGWMLIDGKSLGLGQLLSSDDAPHEADSKRELGNKHFREKKYSSAVRAYSDAIDLDPQDARSWANRAAAQIALLKDFGKNLPESVVRGNSYFQSALSDLEQSLSLDSGYLKAWIRKGQLHTIGGEKNEAIAAFDAGLKLDPSSTECKEGRALSHQRY</sequence>
<evidence type="ECO:0000256" key="1">
    <source>
        <dbReference type="ARBA" id="ARBA00022737"/>
    </source>
</evidence>
<dbReference type="SUPFAM" id="SSF48452">
    <property type="entry name" value="TPR-like"/>
    <property type="match status" value="1"/>
</dbReference>
<dbReference type="InterPro" id="IPR019734">
    <property type="entry name" value="TPR_rpt"/>
</dbReference>
<dbReference type="PANTHER" id="PTHR22904:SF523">
    <property type="entry name" value="STRESS-INDUCED-PHOSPHOPROTEIN 1"/>
    <property type="match status" value="1"/>
</dbReference>
<evidence type="ECO:0000313" key="5">
    <source>
        <dbReference type="EMBL" id="CAD8831654.1"/>
    </source>
</evidence>
<proteinExistence type="predicted"/>
<feature type="repeat" description="TPR" evidence="3">
    <location>
        <begin position="242"/>
        <end position="275"/>
    </location>
</feature>
<feature type="repeat" description="TPR" evidence="3">
    <location>
        <begin position="77"/>
        <end position="110"/>
    </location>
</feature>
<dbReference type="AlphaFoldDB" id="A0A7S0ZT73"/>
<dbReference type="InterPro" id="IPR058209">
    <property type="entry name" value="TPR_BSK1_C"/>
</dbReference>
<dbReference type="PROSITE" id="PS50005">
    <property type="entry name" value="TPR"/>
    <property type="match status" value="3"/>
</dbReference>
<name>A0A7S0ZT73_NOCSC</name>
<organism evidence="5">
    <name type="scientific">Noctiluca scintillans</name>
    <name type="common">Sea sparkle</name>
    <name type="synonym">Red tide dinoflagellate</name>
    <dbReference type="NCBI Taxonomy" id="2966"/>
    <lineage>
        <taxon>Eukaryota</taxon>
        <taxon>Sar</taxon>
        <taxon>Alveolata</taxon>
        <taxon>Dinophyceae</taxon>
        <taxon>Noctilucales</taxon>
        <taxon>Noctilucaceae</taxon>
        <taxon>Noctiluca</taxon>
    </lineage>
</organism>
<protein>
    <recommendedName>
        <fullName evidence="4">Serine/threonine-protein kinase BSK1-like TPR repeats domain-containing protein</fullName>
    </recommendedName>
</protein>
<feature type="domain" description="Serine/threonine-protein kinase BSK1-like TPR repeats" evidence="4">
    <location>
        <begin position="10"/>
        <end position="79"/>
    </location>
</feature>
<accession>A0A7S0ZT73</accession>
<dbReference type="Pfam" id="PF13181">
    <property type="entry name" value="TPR_8"/>
    <property type="match status" value="1"/>
</dbReference>
<dbReference type="Pfam" id="PF25575">
    <property type="entry name" value="TPR_BSK1_C"/>
    <property type="match status" value="1"/>
</dbReference>
<keyword evidence="1" id="KW-0677">Repeat</keyword>
<dbReference type="GO" id="GO:0051879">
    <property type="term" value="F:Hsp90 protein binding"/>
    <property type="evidence" value="ECO:0007669"/>
    <property type="project" value="TreeGrafter"/>
</dbReference>
<dbReference type="SMART" id="SM00028">
    <property type="entry name" value="TPR"/>
    <property type="match status" value="5"/>
</dbReference>
<dbReference type="Gene3D" id="1.25.40.10">
    <property type="entry name" value="Tetratricopeptide repeat domain"/>
    <property type="match status" value="2"/>
</dbReference>